<sequence>MQTQLIDVAVKQQRVVPCGLPPVRPTGRVLMGGHTLDRGLEVIPWTAAWRSHSGPRPGGHTLDRGLEVTLWTAAWSLRVQHGENDVRQAIQSREVTVFPVALDPQRSVRQLVPLGEGRGLPKVNHPDLGPPLTVVDEQQGAADHLRRHGQTMEARKQENTTALFVYSKDSTVYLFLIIGHDEIGMSCVGIQSHVHRVAPGSPRLAFLRLTHLAYGRLSQLEHGGLHGRPQVALVGHRRNADVRQVAGERSRVEEREALQEVEVVFHALLQSREDLNSIGELTVCSFSAQRNRVLDLLYFNLSLLDVLLDHSLSSLKIFDLFFIFFSQGNNVVKPVTRVGAGLTYEHLFVLAVELQRSAVLRTHAARRLLHRVTQLMSFLSGTHSMKMFDHHQVDGQIQQQCYDKQEPKEGPDGWCRATFRGNVTGNFSGFGDWLPRALPVFFSGRPSVLKRHLRYQKVDSELAFAIHPLVTRGTLALGVGVQVLLDAHFAEVVSARYRDGIVEDFQADAAPELLFSRQIVGSRHVDLEPKTSCDSLGSSHSVRHVVL</sequence>
<gene>
    <name evidence="1" type="ORF">EYF80_051173</name>
</gene>
<dbReference type="AlphaFoldDB" id="A0A4Z2FBM8"/>
<keyword evidence="2" id="KW-1185">Reference proteome</keyword>
<reference evidence="1 2" key="1">
    <citation type="submission" date="2019-03" db="EMBL/GenBank/DDBJ databases">
        <title>First draft genome of Liparis tanakae, snailfish: a comprehensive survey of snailfish specific genes.</title>
        <authorList>
            <person name="Kim W."/>
            <person name="Song I."/>
            <person name="Jeong J.-H."/>
            <person name="Kim D."/>
            <person name="Kim S."/>
            <person name="Ryu S."/>
            <person name="Song J.Y."/>
            <person name="Lee S.K."/>
        </authorList>
    </citation>
    <scope>NUCLEOTIDE SEQUENCE [LARGE SCALE GENOMIC DNA]</scope>
    <source>
        <tissue evidence="1">Muscle</tissue>
    </source>
</reference>
<proteinExistence type="predicted"/>
<evidence type="ECO:0000313" key="2">
    <source>
        <dbReference type="Proteomes" id="UP000314294"/>
    </source>
</evidence>
<evidence type="ECO:0000313" key="1">
    <source>
        <dbReference type="EMBL" id="TNN38656.1"/>
    </source>
</evidence>
<name>A0A4Z2FBM8_9TELE</name>
<protein>
    <submittedName>
        <fullName evidence="1">Uncharacterized protein</fullName>
    </submittedName>
</protein>
<dbReference type="Proteomes" id="UP000314294">
    <property type="component" value="Unassembled WGS sequence"/>
</dbReference>
<accession>A0A4Z2FBM8</accession>
<organism evidence="1 2">
    <name type="scientific">Liparis tanakae</name>
    <name type="common">Tanaka's snailfish</name>
    <dbReference type="NCBI Taxonomy" id="230148"/>
    <lineage>
        <taxon>Eukaryota</taxon>
        <taxon>Metazoa</taxon>
        <taxon>Chordata</taxon>
        <taxon>Craniata</taxon>
        <taxon>Vertebrata</taxon>
        <taxon>Euteleostomi</taxon>
        <taxon>Actinopterygii</taxon>
        <taxon>Neopterygii</taxon>
        <taxon>Teleostei</taxon>
        <taxon>Neoteleostei</taxon>
        <taxon>Acanthomorphata</taxon>
        <taxon>Eupercaria</taxon>
        <taxon>Perciformes</taxon>
        <taxon>Cottioidei</taxon>
        <taxon>Cottales</taxon>
        <taxon>Liparidae</taxon>
        <taxon>Liparis</taxon>
    </lineage>
</organism>
<dbReference type="EMBL" id="SRLO01001352">
    <property type="protein sequence ID" value="TNN38656.1"/>
    <property type="molecule type" value="Genomic_DNA"/>
</dbReference>
<comment type="caution">
    <text evidence="1">The sequence shown here is derived from an EMBL/GenBank/DDBJ whole genome shotgun (WGS) entry which is preliminary data.</text>
</comment>